<evidence type="ECO:0000313" key="2">
    <source>
        <dbReference type="EMBL" id="TGJ88328.1"/>
    </source>
</evidence>
<keyword evidence="3" id="KW-1185">Reference proteome</keyword>
<protein>
    <recommendedName>
        <fullName evidence="1">PD-(D/E)XK nuclease-like domain-containing protein</fullName>
    </recommendedName>
</protein>
<sequence>MLQQPVSYLLFANSYQCGQRILVLCAVKQCQLFPSSLLGFIAASLLFGFDDLLYSYLMLSHYAARRVVGTHSRWPKWSLAGTLAREVWEDSQEEQSSIYHPQRVFVETKAETKRYPEAQAQLGIWVTTWFDRVSEFRSTSDLVIPVLIATAED</sequence>
<name>A0A4Z0Z7T9_9PEZI</name>
<evidence type="ECO:0000259" key="1">
    <source>
        <dbReference type="Pfam" id="PF20516"/>
    </source>
</evidence>
<proteinExistence type="predicted"/>
<dbReference type="EMBL" id="SKBN01000004">
    <property type="protein sequence ID" value="TGJ88328.1"/>
    <property type="molecule type" value="Genomic_DNA"/>
</dbReference>
<reference evidence="2 3" key="1">
    <citation type="submission" date="2019-03" db="EMBL/GenBank/DDBJ databases">
        <title>Draft genome sequence of Xylaria hypoxylon DSM 108379, a ubiquitous saprotrophic-parasitic fungi on hardwood.</title>
        <authorList>
            <person name="Buettner E."/>
            <person name="Leonhardt S."/>
            <person name="Gebauer A.M."/>
            <person name="Liers C."/>
            <person name="Hofrichter M."/>
            <person name="Kellner H."/>
        </authorList>
    </citation>
    <scope>NUCLEOTIDE SEQUENCE [LARGE SCALE GENOMIC DNA]</scope>
    <source>
        <strain evidence="2 3">DSM 108379</strain>
    </source>
</reference>
<dbReference type="AlphaFoldDB" id="A0A4Z0Z7T9"/>
<evidence type="ECO:0000313" key="3">
    <source>
        <dbReference type="Proteomes" id="UP000297716"/>
    </source>
</evidence>
<dbReference type="Pfam" id="PF20516">
    <property type="entry name" value="PDDEXK_12"/>
    <property type="match status" value="1"/>
</dbReference>
<comment type="caution">
    <text evidence="2">The sequence shown here is derived from an EMBL/GenBank/DDBJ whole genome shotgun (WGS) entry which is preliminary data.</text>
</comment>
<dbReference type="InterPro" id="IPR046797">
    <property type="entry name" value="PDDEXK_12"/>
</dbReference>
<dbReference type="OrthoDB" id="4161186at2759"/>
<dbReference type="Proteomes" id="UP000297716">
    <property type="component" value="Unassembled WGS sequence"/>
</dbReference>
<organism evidence="2 3">
    <name type="scientific">Xylaria hypoxylon</name>
    <dbReference type="NCBI Taxonomy" id="37992"/>
    <lineage>
        <taxon>Eukaryota</taxon>
        <taxon>Fungi</taxon>
        <taxon>Dikarya</taxon>
        <taxon>Ascomycota</taxon>
        <taxon>Pezizomycotina</taxon>
        <taxon>Sordariomycetes</taxon>
        <taxon>Xylariomycetidae</taxon>
        <taxon>Xylariales</taxon>
        <taxon>Xylariaceae</taxon>
        <taxon>Xylaria</taxon>
    </lineage>
</organism>
<gene>
    <name evidence="2" type="ORF">E0Z10_g424</name>
</gene>
<accession>A0A4Z0Z7T9</accession>
<feature type="domain" description="PD-(D/E)XK nuclease-like" evidence="1">
    <location>
        <begin position="99"/>
        <end position="140"/>
    </location>
</feature>